<proteinExistence type="predicted"/>
<organism evidence="3 4">
    <name type="scientific">Vermiconidia calcicola</name>
    <dbReference type="NCBI Taxonomy" id="1690605"/>
    <lineage>
        <taxon>Eukaryota</taxon>
        <taxon>Fungi</taxon>
        <taxon>Dikarya</taxon>
        <taxon>Ascomycota</taxon>
        <taxon>Pezizomycotina</taxon>
        <taxon>Dothideomycetes</taxon>
        <taxon>Dothideomycetidae</taxon>
        <taxon>Mycosphaerellales</taxon>
        <taxon>Extremaceae</taxon>
        <taxon>Vermiconidia</taxon>
    </lineage>
</organism>
<feature type="region of interest" description="Disordered" evidence="1">
    <location>
        <begin position="291"/>
        <end position="321"/>
    </location>
</feature>
<gene>
    <name evidence="3" type="primary">JID1</name>
    <name evidence="3" type="ORF">LTR25_008654</name>
</gene>
<dbReference type="PRINTS" id="PR00625">
    <property type="entry name" value="JDOMAIN"/>
</dbReference>
<dbReference type="Proteomes" id="UP001345827">
    <property type="component" value="Unassembled WGS sequence"/>
</dbReference>
<evidence type="ECO:0000313" key="3">
    <source>
        <dbReference type="EMBL" id="KAK5530797.1"/>
    </source>
</evidence>
<evidence type="ECO:0000313" key="4">
    <source>
        <dbReference type="Proteomes" id="UP001345827"/>
    </source>
</evidence>
<dbReference type="EMBL" id="JAXLQG010000018">
    <property type="protein sequence ID" value="KAK5530797.1"/>
    <property type="molecule type" value="Genomic_DNA"/>
</dbReference>
<name>A0AAV9PW64_9PEZI</name>
<dbReference type="SUPFAM" id="SSF46565">
    <property type="entry name" value="Chaperone J-domain"/>
    <property type="match status" value="1"/>
</dbReference>
<protein>
    <submittedName>
        <fullName evidence="3">J domain-containing protein 1</fullName>
    </submittedName>
</protein>
<dbReference type="SMART" id="SM00271">
    <property type="entry name" value="DnaJ"/>
    <property type="match status" value="1"/>
</dbReference>
<dbReference type="InterPro" id="IPR001623">
    <property type="entry name" value="DnaJ_domain"/>
</dbReference>
<dbReference type="AlphaFoldDB" id="A0AAV9PW64"/>
<dbReference type="Gene3D" id="1.10.287.110">
    <property type="entry name" value="DnaJ domain"/>
    <property type="match status" value="1"/>
</dbReference>
<dbReference type="CDD" id="cd06257">
    <property type="entry name" value="DnaJ"/>
    <property type="match status" value="1"/>
</dbReference>
<feature type="domain" description="J" evidence="2">
    <location>
        <begin position="79"/>
        <end position="149"/>
    </location>
</feature>
<dbReference type="PROSITE" id="PS50076">
    <property type="entry name" value="DNAJ_2"/>
    <property type="match status" value="1"/>
</dbReference>
<dbReference type="PROSITE" id="PS00636">
    <property type="entry name" value="DNAJ_1"/>
    <property type="match status" value="1"/>
</dbReference>
<comment type="caution">
    <text evidence="3">The sequence shown here is derived from an EMBL/GenBank/DDBJ whole genome shotgun (WGS) entry which is preliminary data.</text>
</comment>
<dbReference type="InterPro" id="IPR018253">
    <property type="entry name" value="DnaJ_domain_CS"/>
</dbReference>
<sequence>MPSSLLKKATFPALYNYSLPCCCGTTSPSSPRKRLKPDPIPDPRFKSTAKRTYADVKHGYEFRDNMNWPCRKSSQWTPSPYEIFDIQRNAVYTKHKFYELVKIYHPDKSGHASLEDITHHERIERYRLVVQAHEILSDPVKRRAYDASGAGWGSGRSAATRHSRGFTNGHGQRYGYGPDDDSSIFQNATWEDWERWYRRHDNPKKQKYSGTFVHQNSFASFIILLAVISGVFQATRAGQYSGRLEEKVQEMTAETRNFLDTRENHYQQNQIGMEGRIKHFLEKRDPSKYGLKDEEGEAYRKHFSSSGVMQPMPRLDDPDAG</sequence>
<dbReference type="InterPro" id="IPR050817">
    <property type="entry name" value="DjlA_DnaK_co-chaperone"/>
</dbReference>
<dbReference type="PANTHER" id="PTHR24074">
    <property type="entry name" value="CO-CHAPERONE PROTEIN DJLA"/>
    <property type="match status" value="1"/>
</dbReference>
<reference evidence="3 4" key="1">
    <citation type="submission" date="2023-06" db="EMBL/GenBank/DDBJ databases">
        <title>Black Yeasts Isolated from many extreme environments.</title>
        <authorList>
            <person name="Coleine C."/>
            <person name="Stajich J.E."/>
            <person name="Selbmann L."/>
        </authorList>
    </citation>
    <scope>NUCLEOTIDE SEQUENCE [LARGE SCALE GENOMIC DNA]</scope>
    <source>
        <strain evidence="3 4">CCFEE 5887</strain>
    </source>
</reference>
<dbReference type="InterPro" id="IPR036869">
    <property type="entry name" value="J_dom_sf"/>
</dbReference>
<keyword evidence="4" id="KW-1185">Reference proteome</keyword>
<accession>A0AAV9PW64</accession>
<feature type="compositionally biased region" description="Basic and acidic residues" evidence="1">
    <location>
        <begin position="291"/>
        <end position="300"/>
    </location>
</feature>
<evidence type="ECO:0000259" key="2">
    <source>
        <dbReference type="PROSITE" id="PS50076"/>
    </source>
</evidence>
<evidence type="ECO:0000256" key="1">
    <source>
        <dbReference type="SAM" id="MobiDB-lite"/>
    </source>
</evidence>
<dbReference type="Pfam" id="PF00226">
    <property type="entry name" value="DnaJ"/>
    <property type="match status" value="1"/>
</dbReference>